<proteinExistence type="predicted"/>
<evidence type="ECO:0000313" key="3">
    <source>
        <dbReference type="Proteomes" id="UP000694425"/>
    </source>
</evidence>
<reference evidence="2" key="1">
    <citation type="submission" date="2025-08" db="UniProtKB">
        <authorList>
            <consortium name="Ensembl"/>
        </authorList>
    </citation>
    <scope>IDENTIFICATION</scope>
</reference>
<feature type="region of interest" description="Disordered" evidence="1">
    <location>
        <begin position="1"/>
        <end position="75"/>
    </location>
</feature>
<dbReference type="AlphaFoldDB" id="A0A8C7A7C3"/>
<evidence type="ECO:0000256" key="1">
    <source>
        <dbReference type="SAM" id="MobiDB-lite"/>
    </source>
</evidence>
<keyword evidence="3" id="KW-1185">Reference proteome</keyword>
<accession>A0A8C7A7C3</accession>
<evidence type="ECO:0000313" key="2">
    <source>
        <dbReference type="Ensembl" id="ENSNVIP00000000465.1"/>
    </source>
</evidence>
<dbReference type="GeneTree" id="ENSGT00910000148252"/>
<feature type="compositionally biased region" description="Basic residues" evidence="1">
    <location>
        <begin position="14"/>
        <end position="23"/>
    </location>
</feature>
<dbReference type="Ensembl" id="ENSNVIT00000000535.1">
    <property type="protein sequence ID" value="ENSNVIP00000000465.1"/>
    <property type="gene ID" value="ENSNVIG00000000419.1"/>
</dbReference>
<dbReference type="Proteomes" id="UP000694425">
    <property type="component" value="Unplaced"/>
</dbReference>
<sequence length="106" mass="11512">MRGGSCHGSAGERQRRRRAKPKQQPRELGRSRGRRGGRPGQRGRGSSERRGDGPQPPSSRGLRAVGPAAPSPAECRSPISWKLMVVLCTLLLPGSHFIFCNWTQGA</sequence>
<organism evidence="2 3">
    <name type="scientific">Neovison vison</name>
    <name type="common">American mink</name>
    <name type="synonym">Mustela vison</name>
    <dbReference type="NCBI Taxonomy" id="452646"/>
    <lineage>
        <taxon>Eukaryota</taxon>
        <taxon>Metazoa</taxon>
        <taxon>Chordata</taxon>
        <taxon>Craniata</taxon>
        <taxon>Vertebrata</taxon>
        <taxon>Euteleostomi</taxon>
        <taxon>Mammalia</taxon>
        <taxon>Eutheria</taxon>
        <taxon>Laurasiatheria</taxon>
        <taxon>Carnivora</taxon>
        <taxon>Caniformia</taxon>
        <taxon>Musteloidea</taxon>
        <taxon>Mustelidae</taxon>
        <taxon>Mustelinae</taxon>
        <taxon>Neogale</taxon>
    </lineage>
</organism>
<protein>
    <submittedName>
        <fullName evidence="2">Uncharacterized protein</fullName>
    </submittedName>
</protein>
<reference evidence="2" key="2">
    <citation type="submission" date="2025-09" db="UniProtKB">
        <authorList>
            <consortium name="Ensembl"/>
        </authorList>
    </citation>
    <scope>IDENTIFICATION</scope>
</reference>
<name>A0A8C7A7C3_NEOVI</name>